<keyword evidence="2" id="KW-1185">Reference proteome</keyword>
<proteinExistence type="predicted"/>
<dbReference type="Proteomes" id="UP001056120">
    <property type="component" value="Linkage Group LG20"/>
</dbReference>
<organism evidence="1 2">
    <name type="scientific">Smallanthus sonchifolius</name>
    <dbReference type="NCBI Taxonomy" id="185202"/>
    <lineage>
        <taxon>Eukaryota</taxon>
        <taxon>Viridiplantae</taxon>
        <taxon>Streptophyta</taxon>
        <taxon>Embryophyta</taxon>
        <taxon>Tracheophyta</taxon>
        <taxon>Spermatophyta</taxon>
        <taxon>Magnoliopsida</taxon>
        <taxon>eudicotyledons</taxon>
        <taxon>Gunneridae</taxon>
        <taxon>Pentapetalae</taxon>
        <taxon>asterids</taxon>
        <taxon>campanulids</taxon>
        <taxon>Asterales</taxon>
        <taxon>Asteraceae</taxon>
        <taxon>Asteroideae</taxon>
        <taxon>Heliantheae alliance</taxon>
        <taxon>Millerieae</taxon>
        <taxon>Smallanthus</taxon>
    </lineage>
</organism>
<sequence length="731" mass="83332">MPTTPESNIITPLSEPERHFLHRLRERTRAVAEEIVEEAVGDIQPEDTMADLEERNMTYYAKPSLDGYESSVAKPAIAANNFEIKSSIIHLVETSAQFNGLPEEDPNAHIARFLRLCVTFKIHNCSDDAVRLRLFPFSLRSRAMEWLDALPPGTITTWAKMAVQFLWKYFPPDKTAKLRSSITGFRQDDDKSLHAAWERYKSLLRRCPHHGLDLWLQCQMFYDAISGAHKQAIDQCVAGDFGGATPTEAFQALEKAATKSFAYNPLRARPTQKGIHHVDSDTLVAAQLEALTKKFEQMQTELKKAQLRCDTCGKQHKTSECQQAMIMEEVDYVGGQNNSYGNNYNCNWKNNSNFREGGNNQQPPGINRRPAFQQQNAPFSPKQPYQGLSSSNQPTEEPSVESLLQQHLASTQSSNKMIDQQNQRNEERFQKHEVEMKRRCRKKYLTRIREITTPAIEKQNKEPVQAYVPSLPYTGRLKKEKLEKEYGKFLGLFKQLHVNLPFIKALTQMPNYAKFLKGVLTKKRKLEELSHVILNEECSAVLQNKLPIKMTDPGSFAVPCLIGDLSVSNALADLGASINLMPYAVFEKLKLGEPKPTRMSIQLADRSVKYPRGQKRSPHLWTTLLGYSQSPNRHVHKLTLRVNNEEITFDIGQSMKHPQHHDDSLYFIDFCDSIVSCHLRESREEEACNTQLIEETFLDNSCMEEEVLNIESQENSGPSCEVIDRDSEPKA</sequence>
<evidence type="ECO:0000313" key="1">
    <source>
        <dbReference type="EMBL" id="KAI3742850.1"/>
    </source>
</evidence>
<name>A0ACB9D8R4_9ASTR</name>
<comment type="caution">
    <text evidence="1">The sequence shown here is derived from an EMBL/GenBank/DDBJ whole genome shotgun (WGS) entry which is preliminary data.</text>
</comment>
<protein>
    <submittedName>
        <fullName evidence="1">Uncharacterized protein</fullName>
    </submittedName>
</protein>
<reference evidence="1 2" key="2">
    <citation type="journal article" date="2022" name="Mol. Ecol. Resour.">
        <title>The genomes of chicory, endive, great burdock and yacon provide insights into Asteraceae paleo-polyploidization history and plant inulin production.</title>
        <authorList>
            <person name="Fan W."/>
            <person name="Wang S."/>
            <person name="Wang H."/>
            <person name="Wang A."/>
            <person name="Jiang F."/>
            <person name="Liu H."/>
            <person name="Zhao H."/>
            <person name="Xu D."/>
            <person name="Zhang Y."/>
        </authorList>
    </citation>
    <scope>NUCLEOTIDE SEQUENCE [LARGE SCALE GENOMIC DNA]</scope>
    <source>
        <strain evidence="2">cv. Yunnan</strain>
        <tissue evidence="1">Leaves</tissue>
    </source>
</reference>
<reference evidence="2" key="1">
    <citation type="journal article" date="2022" name="Mol. Ecol. Resour.">
        <title>The genomes of chicory, endive, great burdock and yacon provide insights into Asteraceae palaeo-polyploidization history and plant inulin production.</title>
        <authorList>
            <person name="Fan W."/>
            <person name="Wang S."/>
            <person name="Wang H."/>
            <person name="Wang A."/>
            <person name="Jiang F."/>
            <person name="Liu H."/>
            <person name="Zhao H."/>
            <person name="Xu D."/>
            <person name="Zhang Y."/>
        </authorList>
    </citation>
    <scope>NUCLEOTIDE SEQUENCE [LARGE SCALE GENOMIC DNA]</scope>
    <source>
        <strain evidence="2">cv. Yunnan</strain>
    </source>
</reference>
<dbReference type="EMBL" id="CM042037">
    <property type="protein sequence ID" value="KAI3742850.1"/>
    <property type="molecule type" value="Genomic_DNA"/>
</dbReference>
<gene>
    <name evidence="1" type="ORF">L1987_60546</name>
</gene>
<accession>A0ACB9D8R4</accession>
<evidence type="ECO:0000313" key="2">
    <source>
        <dbReference type="Proteomes" id="UP001056120"/>
    </source>
</evidence>